<protein>
    <submittedName>
        <fullName evidence="2">Tail fiber domain-containing protein</fullName>
    </submittedName>
</protein>
<feature type="signal peptide" evidence="1">
    <location>
        <begin position="1"/>
        <end position="19"/>
    </location>
</feature>
<dbReference type="EMBL" id="JACRTF010000001">
    <property type="protein sequence ID" value="MBC8593721.1"/>
    <property type="molecule type" value="Genomic_DNA"/>
</dbReference>
<reference evidence="2" key="1">
    <citation type="submission" date="2020-08" db="EMBL/GenBank/DDBJ databases">
        <title>Genome public.</title>
        <authorList>
            <person name="Liu C."/>
            <person name="Sun Q."/>
        </authorList>
    </citation>
    <scope>NUCLEOTIDE SEQUENCE</scope>
    <source>
        <strain evidence="2">N12</strain>
    </source>
</reference>
<dbReference type="InterPro" id="IPR026444">
    <property type="entry name" value="Secre_tail"/>
</dbReference>
<dbReference type="Proteomes" id="UP000651085">
    <property type="component" value="Unassembled WGS sequence"/>
</dbReference>
<keyword evidence="3" id="KW-1185">Reference proteome</keyword>
<dbReference type="RefSeq" id="WP_262434827.1">
    <property type="nucleotide sequence ID" value="NZ_JACRTF010000001.1"/>
</dbReference>
<evidence type="ECO:0000256" key="1">
    <source>
        <dbReference type="SAM" id="SignalP"/>
    </source>
</evidence>
<proteinExistence type="predicted"/>
<sequence length="409" mass="43765">MKRNFIFICFAMTCALSFSQVKINADGKVGIATSAVPLSTLSINTAGESIKEAKISSTKSITFSASRDASTSSGWARAVDAGVGLSPHAYNVGVIGFAYTPTAIDTGQSFGLIGIAGNYTPGSNYGVLAMLYGTNKGAGIYATSVHNDYGTYINGRYAGYFRGNVFVTGSVNGMLLTPVISSSNPSLLSSQSDSEESAMTKLSRLNTIQFSMQSPLSTSRAALSATDTVAATKELTFDEAQIYSRAHYGLIAQELKEVYPNLVYENEQGGLSINYIEMIPLLVQSIQELTTEVNQLKSGEILPRNAAANEGNEVVDSNPMRMSIPKLYQNTPNPFNQSTEIAYQLSQDARSASISIFNLNGGLLKRYPLSPGTTTGKVQISATDFEPGMYVYALIIDGTVIDSKRMVLE</sequence>
<dbReference type="AlphaFoldDB" id="A0A926F5E8"/>
<accession>A0A926F5E8</accession>
<organism evidence="2 3">
    <name type="scientific">Jilunia laotingensis</name>
    <dbReference type="NCBI Taxonomy" id="2763675"/>
    <lineage>
        <taxon>Bacteria</taxon>
        <taxon>Pseudomonadati</taxon>
        <taxon>Bacteroidota</taxon>
        <taxon>Bacteroidia</taxon>
        <taxon>Bacteroidales</taxon>
        <taxon>Bacteroidaceae</taxon>
        <taxon>Jilunia</taxon>
    </lineage>
</organism>
<evidence type="ECO:0000313" key="2">
    <source>
        <dbReference type="EMBL" id="MBC8593721.1"/>
    </source>
</evidence>
<keyword evidence="1" id="KW-0732">Signal</keyword>
<feature type="chain" id="PRO_5039182235" evidence="1">
    <location>
        <begin position="20"/>
        <end position="409"/>
    </location>
</feature>
<evidence type="ECO:0000313" key="3">
    <source>
        <dbReference type="Proteomes" id="UP000651085"/>
    </source>
</evidence>
<comment type="caution">
    <text evidence="2">The sequence shown here is derived from an EMBL/GenBank/DDBJ whole genome shotgun (WGS) entry which is preliminary data.</text>
</comment>
<gene>
    <name evidence="2" type="ORF">H8744_10780</name>
</gene>
<name>A0A926F5E8_9BACT</name>
<dbReference type="NCBIfam" id="TIGR04183">
    <property type="entry name" value="Por_Secre_tail"/>
    <property type="match status" value="1"/>
</dbReference>